<dbReference type="PANTHER" id="PTHR37984:SF9">
    <property type="entry name" value="INTEGRASE CATALYTIC DOMAIN-CONTAINING PROTEIN"/>
    <property type="match status" value="1"/>
</dbReference>
<dbReference type="Proteomes" id="UP000069940">
    <property type="component" value="Unassembled WGS sequence"/>
</dbReference>
<dbReference type="InterPro" id="IPR036875">
    <property type="entry name" value="Znf_CCHC_sf"/>
</dbReference>
<accession>A0ABM1ZZJ8</accession>
<evidence type="ECO:0000313" key="3">
    <source>
        <dbReference type="Proteomes" id="UP000069940"/>
    </source>
</evidence>
<dbReference type="SMART" id="SM00343">
    <property type="entry name" value="ZnF_C2HC"/>
    <property type="match status" value="2"/>
</dbReference>
<dbReference type="SUPFAM" id="SSF57756">
    <property type="entry name" value="Retrovirus zinc finger-like domains"/>
    <property type="match status" value="1"/>
</dbReference>
<dbReference type="PANTHER" id="PTHR37984">
    <property type="entry name" value="PROTEIN CBG26694"/>
    <property type="match status" value="1"/>
</dbReference>
<protein>
    <recommendedName>
        <fullName evidence="1">CCHC-type domain-containing protein</fullName>
    </recommendedName>
</protein>
<dbReference type="RefSeq" id="XP_062714080.1">
    <property type="nucleotide sequence ID" value="XM_062858096.1"/>
</dbReference>
<evidence type="ECO:0000259" key="1">
    <source>
        <dbReference type="SMART" id="SM00343"/>
    </source>
</evidence>
<dbReference type="GeneID" id="134290880"/>
<evidence type="ECO:0000313" key="2">
    <source>
        <dbReference type="EnsemblMetazoa" id="AALFPA23_023040.P34274"/>
    </source>
</evidence>
<dbReference type="Gene3D" id="4.10.60.10">
    <property type="entry name" value="Zinc finger, CCHC-type"/>
    <property type="match status" value="1"/>
</dbReference>
<dbReference type="Pfam" id="PF00098">
    <property type="entry name" value="zf-CCHC"/>
    <property type="match status" value="1"/>
</dbReference>
<proteinExistence type="predicted"/>
<feature type="domain" description="CCHC-type" evidence="1">
    <location>
        <begin position="237"/>
        <end position="253"/>
    </location>
</feature>
<reference evidence="2" key="2">
    <citation type="submission" date="2025-05" db="UniProtKB">
        <authorList>
            <consortium name="EnsemblMetazoa"/>
        </authorList>
    </citation>
    <scope>IDENTIFICATION</scope>
    <source>
        <strain evidence="2">Foshan</strain>
    </source>
</reference>
<feature type="domain" description="CCHC-type" evidence="1">
    <location>
        <begin position="215"/>
        <end position="233"/>
    </location>
</feature>
<sequence>MDKWDIPQFQFRTLSRNMVRNEWIKYKRNFDFIVAATGETDKARIRNVFLAKGGPDLQEVFASIPGADVQNDDEAGIDCYAVAIAKLDAYFAPKQHDTFERNLFWTLKPNPDETLVKFMLRCQEQSNKCDFGKSAEESRSISVIDKVILFAPSDLKEQLLQKDSLNIDEVTKMVSSYESVKHQARTIGSSGGVSENMAGLQSTSGVNRIRPDARECTRCGRKGHYANDKNCSARNKECNKCKRIGHFANQCRTAVSLKRKFEDSNIGNKRLKPERVSEIRNNNENQGDVKDRSFIFNISDGDELLWMKVEGVLLQLMVDSGCKRNIIDEKSWNYLKTNGIKTWNQKKECDEVFLPYGEDAKPLTVLGSFETTVGVEDAGKVTETVNNILYY</sequence>
<keyword evidence="3" id="KW-1185">Reference proteome</keyword>
<name>A0ABM1ZZJ8_AEDAL</name>
<organism evidence="2 3">
    <name type="scientific">Aedes albopictus</name>
    <name type="common">Asian tiger mosquito</name>
    <name type="synonym">Stegomyia albopicta</name>
    <dbReference type="NCBI Taxonomy" id="7160"/>
    <lineage>
        <taxon>Eukaryota</taxon>
        <taxon>Metazoa</taxon>
        <taxon>Ecdysozoa</taxon>
        <taxon>Arthropoda</taxon>
        <taxon>Hexapoda</taxon>
        <taxon>Insecta</taxon>
        <taxon>Pterygota</taxon>
        <taxon>Neoptera</taxon>
        <taxon>Endopterygota</taxon>
        <taxon>Diptera</taxon>
        <taxon>Nematocera</taxon>
        <taxon>Culicoidea</taxon>
        <taxon>Culicidae</taxon>
        <taxon>Culicinae</taxon>
        <taxon>Aedini</taxon>
        <taxon>Aedes</taxon>
        <taxon>Stegomyia</taxon>
    </lineage>
</organism>
<dbReference type="InterPro" id="IPR001878">
    <property type="entry name" value="Znf_CCHC"/>
</dbReference>
<reference evidence="3" key="1">
    <citation type="journal article" date="2015" name="Proc. Natl. Acad. Sci. U.S.A.">
        <title>Genome sequence of the Asian Tiger mosquito, Aedes albopictus, reveals insights into its biology, genetics, and evolution.</title>
        <authorList>
            <person name="Chen X.G."/>
            <person name="Jiang X."/>
            <person name="Gu J."/>
            <person name="Xu M."/>
            <person name="Wu Y."/>
            <person name="Deng Y."/>
            <person name="Zhang C."/>
            <person name="Bonizzoni M."/>
            <person name="Dermauw W."/>
            <person name="Vontas J."/>
            <person name="Armbruster P."/>
            <person name="Huang X."/>
            <person name="Yang Y."/>
            <person name="Zhang H."/>
            <person name="He W."/>
            <person name="Peng H."/>
            <person name="Liu Y."/>
            <person name="Wu K."/>
            <person name="Chen J."/>
            <person name="Lirakis M."/>
            <person name="Topalis P."/>
            <person name="Van Leeuwen T."/>
            <person name="Hall A.B."/>
            <person name="Jiang X."/>
            <person name="Thorpe C."/>
            <person name="Mueller R.L."/>
            <person name="Sun C."/>
            <person name="Waterhouse R.M."/>
            <person name="Yan G."/>
            <person name="Tu Z.J."/>
            <person name="Fang X."/>
            <person name="James A.A."/>
        </authorList>
    </citation>
    <scope>NUCLEOTIDE SEQUENCE [LARGE SCALE GENOMIC DNA]</scope>
    <source>
        <strain evidence="3">Foshan</strain>
    </source>
</reference>
<dbReference type="EnsemblMetazoa" id="AALFPA23_023040.R34274">
    <property type="protein sequence ID" value="AALFPA23_023040.P34274"/>
    <property type="gene ID" value="AALFPA23_023040"/>
</dbReference>
<dbReference type="InterPro" id="IPR050951">
    <property type="entry name" value="Retrovirus_Pol_polyprotein"/>
</dbReference>